<proteinExistence type="predicted"/>
<name>A0A0V1M6C9_9BILA</name>
<feature type="coiled-coil region" evidence="1">
    <location>
        <begin position="891"/>
        <end position="918"/>
    </location>
</feature>
<comment type="caution">
    <text evidence="4">The sequence shown here is derived from an EMBL/GenBank/DDBJ whole genome shotgun (WGS) entry which is preliminary data.</text>
</comment>
<evidence type="ECO:0000313" key="4">
    <source>
        <dbReference type="EMBL" id="KRZ67345.1"/>
    </source>
</evidence>
<feature type="compositionally biased region" description="Acidic residues" evidence="2">
    <location>
        <begin position="1"/>
        <end position="25"/>
    </location>
</feature>
<dbReference type="GO" id="GO:0042796">
    <property type="term" value="P:snRNA transcription by RNA polymerase III"/>
    <property type="evidence" value="ECO:0007669"/>
    <property type="project" value="TreeGrafter"/>
</dbReference>
<dbReference type="EMBL" id="JYDO01000200">
    <property type="protein sequence ID" value="KRZ67345.1"/>
    <property type="molecule type" value="Genomic_DNA"/>
</dbReference>
<dbReference type="Proteomes" id="UP000054843">
    <property type="component" value="Unassembled WGS sequence"/>
</dbReference>
<evidence type="ECO:0000256" key="1">
    <source>
        <dbReference type="SAM" id="Coils"/>
    </source>
</evidence>
<dbReference type="PANTHER" id="PTHR14633:SF3">
    <property type="entry name" value="LITTLE ELONGATION COMPLEX SUBUNIT 2"/>
    <property type="match status" value="1"/>
</dbReference>
<gene>
    <name evidence="4" type="primary">NARG2</name>
    <name evidence="4" type="ORF">T10_4382</name>
</gene>
<reference evidence="4 5" key="1">
    <citation type="submission" date="2015-01" db="EMBL/GenBank/DDBJ databases">
        <title>Evolution of Trichinella species and genotypes.</title>
        <authorList>
            <person name="Korhonen P.K."/>
            <person name="Edoardo P."/>
            <person name="Giuseppe L.R."/>
            <person name="Gasser R.B."/>
        </authorList>
    </citation>
    <scope>NUCLEOTIDE SEQUENCE [LARGE SCALE GENOMIC DNA]</scope>
    <source>
        <strain evidence="4">ISS1980</strain>
    </source>
</reference>
<dbReference type="PANTHER" id="PTHR14633">
    <property type="entry name" value="LITTLE ELONGATION COMPLEX SUBUNIT 2"/>
    <property type="match status" value="1"/>
</dbReference>
<feature type="region of interest" description="Disordered" evidence="2">
    <location>
        <begin position="1"/>
        <end position="69"/>
    </location>
</feature>
<evidence type="ECO:0000256" key="2">
    <source>
        <dbReference type="SAM" id="MobiDB-lite"/>
    </source>
</evidence>
<feature type="compositionally biased region" description="Acidic residues" evidence="2">
    <location>
        <begin position="1038"/>
        <end position="1059"/>
    </location>
</feature>
<feature type="region of interest" description="Disordered" evidence="2">
    <location>
        <begin position="1033"/>
        <end position="1059"/>
    </location>
</feature>
<feature type="domain" description="Little elongation complex subunit 2 C-terminal" evidence="3">
    <location>
        <begin position="541"/>
        <end position="745"/>
    </location>
</feature>
<dbReference type="GO" id="GO:0045945">
    <property type="term" value="P:positive regulation of transcription by RNA polymerase III"/>
    <property type="evidence" value="ECO:0007669"/>
    <property type="project" value="TreeGrafter"/>
</dbReference>
<feature type="compositionally biased region" description="Basic and acidic residues" evidence="2">
    <location>
        <begin position="57"/>
        <end position="66"/>
    </location>
</feature>
<dbReference type="OrthoDB" id="6288737at2759"/>
<accession>A0A0V1M6C9</accession>
<dbReference type="STRING" id="268474.A0A0V1M6C9"/>
<protein>
    <submittedName>
        <fullName evidence="4">NMDA receptor-regulated protein 2</fullName>
    </submittedName>
</protein>
<keyword evidence="1" id="KW-0175">Coiled coil</keyword>
<sequence>MSISTDDDVDLEDSLQIDEPPDCNIEEVSVSTECPAPLSDETDRKVLNEEEEEDSKTEETETKHTLQGDGFHNVTLNMDDFQVSPTRCYKHHVEHWFAVLGPDGLEKTEEIVEEKKQKPLKSTISISNQENNNRGGKLKLLKKNNAKKPNTVKVVGNSEKIPKESLAYLPDVSYGEHLSVLSQRQHQIYIAMHVTYSLKNRFNFKNDKANLNNVKASLAEEYIKFNEFVRNHTLSDLKDRYTKLPLAIFKYTTDCILNRNLHTSELMPEWFDDTGPLVNDFSNYYAFMEFKQLLLKTGSVCEFHKPDLHRQAGIRFSDFASVAEKYPPTQRLKKIFIHQDPNVKLLLKKYQANVISTMSTIRALLTGNGWLCCKNFDIPIRIELLENLNSHGQSTKLAPCNTKIVLVVFTGEKMKVLFALKPICNDCITAPNARRLAAKYACKAFILRTPVTDIDMSYCNKSVYLPSSSNTNLPSTSEIQSNEGKAVKKGTKKPKLNEIFNEMLQNVPGFGVASIKKSNKHQQIPAELPSNYVEPETAGIQWHYNLWKLGNLNLIIRSNNDAVIEQPSDQPDVLRRVDISFAPKVEFQPCHGGEKLSPEELQYHYWTSWLKRTKHHFIPRLHYATGDILGVDKSSSEELLRRISKDGLMGENYNKLYRVLKRISDYDEGWYILRYNSKQSSLRLFKQSDNPDESSVKSTEIFQMQRPKKEWISEAKAEFAIAEIDPEIILQWHIIKKRIPCTFPPSAKEAEKKETNVAKKATTKEEKLRMDDDVKPTELRSALAHLRTRRTRHIEELMELGTFSRNIEFLKEQRRLVGALVERTKQQLDQLNVELTDELDNFQQSAEQFAIEHSPFLPFVEIGKICRENQLEEAESVARELSSFHHLHAREHRARVEIAQLQQSIEIAENSLSEKRLVLSREMIILDELRSTNDRVERSCRVQVKHLKLALQTLRGQSSVKRKRLQTLQNQLDAFCCKHLDGRGFGKSPTLKRSAITSTLFVDNFHQFQYRPKICTTKQHQLDAEFFPSLNTIRQSVDDDDDDDDNDEDDDEDKENNDQ</sequence>
<dbReference type="InterPro" id="IPR019535">
    <property type="entry name" value="ICE2_C"/>
</dbReference>
<dbReference type="GO" id="GO:0042795">
    <property type="term" value="P:snRNA transcription by RNA polymerase II"/>
    <property type="evidence" value="ECO:0007669"/>
    <property type="project" value="TreeGrafter"/>
</dbReference>
<keyword evidence="5" id="KW-1185">Reference proteome</keyword>
<keyword evidence="4" id="KW-0675">Receptor</keyword>
<evidence type="ECO:0000313" key="5">
    <source>
        <dbReference type="Proteomes" id="UP000054843"/>
    </source>
</evidence>
<evidence type="ECO:0000259" key="3">
    <source>
        <dbReference type="Pfam" id="PF10505"/>
    </source>
</evidence>
<dbReference type="Pfam" id="PF10505">
    <property type="entry name" value="NARG2_C"/>
    <property type="match status" value="1"/>
</dbReference>
<feature type="coiled-coil region" evidence="1">
    <location>
        <begin position="821"/>
        <end position="852"/>
    </location>
</feature>
<dbReference type="GO" id="GO:0008023">
    <property type="term" value="C:transcription elongation factor complex"/>
    <property type="evidence" value="ECO:0007669"/>
    <property type="project" value="InterPro"/>
</dbReference>
<organism evidence="4 5">
    <name type="scientific">Trichinella papuae</name>
    <dbReference type="NCBI Taxonomy" id="268474"/>
    <lineage>
        <taxon>Eukaryota</taxon>
        <taxon>Metazoa</taxon>
        <taxon>Ecdysozoa</taxon>
        <taxon>Nematoda</taxon>
        <taxon>Enoplea</taxon>
        <taxon>Dorylaimia</taxon>
        <taxon>Trichinellida</taxon>
        <taxon>Trichinellidae</taxon>
        <taxon>Trichinella</taxon>
    </lineage>
</organism>
<dbReference type="AlphaFoldDB" id="A0A0V1M6C9"/>